<reference evidence="1" key="1">
    <citation type="journal article" date="2019" name="G3 (Bethesda)">
        <title>Genome Assemblies of Two Rare Opportunistic Yeast Pathogens: Diutina rugosa (syn. Candida rugosa) and Trichomonascus ciferrii (syn. Candida ciferrii).</title>
        <authorList>
            <person name="Mixao V."/>
            <person name="Saus E."/>
            <person name="Hansen A.P."/>
            <person name="Lass-Florl C."/>
            <person name="Gabaldon T."/>
        </authorList>
    </citation>
    <scope>NUCLEOTIDE SEQUENCE</scope>
    <source>
        <strain evidence="1">CBS 4856</strain>
    </source>
</reference>
<name>A0A642ULS7_9ASCO</name>
<dbReference type="VEuPathDB" id="FungiDB:TRICI_006054"/>
<proteinExistence type="predicted"/>
<organism evidence="1 2">
    <name type="scientific">Trichomonascus ciferrii</name>
    <dbReference type="NCBI Taxonomy" id="44093"/>
    <lineage>
        <taxon>Eukaryota</taxon>
        <taxon>Fungi</taxon>
        <taxon>Dikarya</taxon>
        <taxon>Ascomycota</taxon>
        <taxon>Saccharomycotina</taxon>
        <taxon>Dipodascomycetes</taxon>
        <taxon>Dipodascales</taxon>
        <taxon>Trichomonascaceae</taxon>
        <taxon>Trichomonascus</taxon>
        <taxon>Trichomonascus ciferrii complex</taxon>
    </lineage>
</organism>
<protein>
    <submittedName>
        <fullName evidence="1">Uncharacterized protein</fullName>
    </submittedName>
</protein>
<accession>A0A642ULS7</accession>
<dbReference type="AlphaFoldDB" id="A0A642ULS7"/>
<dbReference type="EMBL" id="SWFS01000484">
    <property type="protein sequence ID" value="KAA8901551.1"/>
    <property type="molecule type" value="Genomic_DNA"/>
</dbReference>
<evidence type="ECO:0000313" key="2">
    <source>
        <dbReference type="Proteomes" id="UP000761534"/>
    </source>
</evidence>
<dbReference type="Proteomes" id="UP000761534">
    <property type="component" value="Unassembled WGS sequence"/>
</dbReference>
<evidence type="ECO:0000313" key="1">
    <source>
        <dbReference type="EMBL" id="KAA8901551.1"/>
    </source>
</evidence>
<keyword evidence="2" id="KW-1185">Reference proteome</keyword>
<sequence>MSGRRRIPNSIFGTGGGVATTAPSANASVGGYNAAAAGDRRSQAPPVRELTDEQRQEIKEAVCDEEMQCCFQ</sequence>
<comment type="caution">
    <text evidence="1">The sequence shown here is derived from an EMBL/GenBank/DDBJ whole genome shotgun (WGS) entry which is preliminary data.</text>
</comment>
<gene>
    <name evidence="1" type="ORF">TRICI_006054</name>
</gene>